<dbReference type="Proteomes" id="UP000070319">
    <property type="component" value="Unassembled WGS sequence"/>
</dbReference>
<dbReference type="Pfam" id="PF03992">
    <property type="entry name" value="ABM"/>
    <property type="match status" value="1"/>
</dbReference>
<dbReference type="PANTHER" id="PTHR37811">
    <property type="entry name" value="BLL5343 PROTEIN"/>
    <property type="match status" value="1"/>
</dbReference>
<organism evidence="2">
    <name type="scientific">Bacteroides intestinalis</name>
    <dbReference type="NCBI Taxonomy" id="329854"/>
    <lineage>
        <taxon>Bacteria</taxon>
        <taxon>Pseudomonadati</taxon>
        <taxon>Bacteroidota</taxon>
        <taxon>Bacteroidia</taxon>
        <taxon>Bacteroidales</taxon>
        <taxon>Bacteroidaceae</taxon>
        <taxon>Bacteroides</taxon>
    </lineage>
</organism>
<keyword evidence="2" id="KW-0503">Monooxygenase</keyword>
<sequence>MIENIESRKQKVVVLFEVTPTAEGKERYLELASQLKPLLSNAKGFIRSERFSSLNAESKLLSLNVWESEEAVEKWRNELNHRMSQLEGREKLFESYRITVASVIREYDDCYRNEAPVDSNEYFRHKLGNGRL</sequence>
<evidence type="ECO:0000259" key="1">
    <source>
        <dbReference type="PROSITE" id="PS51725"/>
    </source>
</evidence>
<keyword evidence="2" id="KW-0560">Oxidoreductase</keyword>
<name>A0A139KN44_9BACE</name>
<dbReference type="Gene3D" id="3.30.70.100">
    <property type="match status" value="1"/>
</dbReference>
<dbReference type="SUPFAM" id="SSF54909">
    <property type="entry name" value="Dimeric alpha+beta barrel"/>
    <property type="match status" value="1"/>
</dbReference>
<reference evidence="2 3" key="1">
    <citation type="submission" date="2016-02" db="EMBL/GenBank/DDBJ databases">
        <authorList>
            <person name="Wen L."/>
            <person name="He K."/>
            <person name="Yang H."/>
        </authorList>
    </citation>
    <scope>NUCLEOTIDE SEQUENCE [LARGE SCALE GENOMIC DNA]</scope>
    <source>
        <strain evidence="2 3">KLE1704</strain>
    </source>
</reference>
<dbReference type="EMBL" id="LTDF01000178">
    <property type="protein sequence ID" value="KXT40613.1"/>
    <property type="molecule type" value="Genomic_DNA"/>
</dbReference>
<evidence type="ECO:0000313" key="2">
    <source>
        <dbReference type="EMBL" id="KXT40613.1"/>
    </source>
</evidence>
<evidence type="ECO:0000313" key="3">
    <source>
        <dbReference type="Proteomes" id="UP000070319"/>
    </source>
</evidence>
<dbReference type="PROSITE" id="PS51725">
    <property type="entry name" value="ABM"/>
    <property type="match status" value="1"/>
</dbReference>
<feature type="domain" description="ABM" evidence="1">
    <location>
        <begin position="12"/>
        <end position="100"/>
    </location>
</feature>
<accession>A0A139KN44</accession>
<proteinExistence type="predicted"/>
<dbReference type="GO" id="GO:0004497">
    <property type="term" value="F:monooxygenase activity"/>
    <property type="evidence" value="ECO:0007669"/>
    <property type="project" value="UniProtKB-KW"/>
</dbReference>
<protein>
    <submittedName>
        <fullName evidence="2">Antibiotic biosynthesis monooxygenase</fullName>
    </submittedName>
</protein>
<dbReference type="AlphaFoldDB" id="A0A139KN44"/>
<dbReference type="PATRIC" id="fig|329854.7.peg.5463"/>
<dbReference type="PANTHER" id="PTHR37811:SF2">
    <property type="entry name" value="ABM DOMAIN-CONTAINING PROTEIN"/>
    <property type="match status" value="1"/>
</dbReference>
<gene>
    <name evidence="2" type="ORF">HMPREF2531_05390</name>
</gene>
<comment type="caution">
    <text evidence="2">The sequence shown here is derived from an EMBL/GenBank/DDBJ whole genome shotgun (WGS) entry which is preliminary data.</text>
</comment>
<dbReference type="InterPro" id="IPR011008">
    <property type="entry name" value="Dimeric_a/b-barrel"/>
</dbReference>
<dbReference type="RefSeq" id="WP_061438392.1">
    <property type="nucleotide sequence ID" value="NZ_JAQEXF010000011.1"/>
</dbReference>
<dbReference type="InterPro" id="IPR052936">
    <property type="entry name" value="Jasmonate_Hydroxylase-like"/>
</dbReference>
<dbReference type="InterPro" id="IPR007138">
    <property type="entry name" value="ABM_dom"/>
</dbReference>